<feature type="signal peptide" evidence="3">
    <location>
        <begin position="1"/>
        <end position="28"/>
    </location>
</feature>
<proteinExistence type="predicted"/>
<accession>A0A2S0UMH2</accession>
<keyword evidence="1" id="KW-0378">Hydrolase</keyword>
<feature type="domain" description="PPM-type phosphatase" evidence="4">
    <location>
        <begin position="292"/>
        <end position="513"/>
    </location>
</feature>
<dbReference type="OrthoDB" id="9811749at2"/>
<dbReference type="Gene3D" id="3.60.40.10">
    <property type="entry name" value="PPM-type phosphatase domain"/>
    <property type="match status" value="1"/>
</dbReference>
<keyword evidence="6" id="KW-1185">Reference proteome</keyword>
<dbReference type="SMART" id="SM00331">
    <property type="entry name" value="PP2C_SIG"/>
    <property type="match status" value="1"/>
</dbReference>
<dbReference type="PANTHER" id="PTHR43156">
    <property type="entry name" value="STAGE II SPORULATION PROTEIN E-RELATED"/>
    <property type="match status" value="1"/>
</dbReference>
<dbReference type="InterPro" id="IPR036457">
    <property type="entry name" value="PPM-type-like_dom_sf"/>
</dbReference>
<evidence type="ECO:0000256" key="2">
    <source>
        <dbReference type="SAM" id="MobiDB-lite"/>
    </source>
</evidence>
<dbReference type="Proteomes" id="UP000244496">
    <property type="component" value="Chromosome"/>
</dbReference>
<feature type="chain" id="PRO_5015745338" description="PPM-type phosphatase domain-containing protein" evidence="3">
    <location>
        <begin position="29"/>
        <end position="514"/>
    </location>
</feature>
<reference evidence="5 6" key="1">
    <citation type="submission" date="2018-04" db="EMBL/GenBank/DDBJ databases">
        <title>Genome sequencing of Gemmobacter.</title>
        <authorList>
            <person name="Yi H."/>
            <person name="Baek M.-G."/>
        </authorList>
    </citation>
    <scope>NUCLEOTIDE SEQUENCE [LARGE SCALE GENOMIC DNA]</scope>
    <source>
        <strain evidence="5 6">HYN0069</strain>
    </source>
</reference>
<dbReference type="AlphaFoldDB" id="A0A2S0UMH2"/>
<feature type="compositionally biased region" description="Low complexity" evidence="2">
    <location>
        <begin position="80"/>
        <end position="91"/>
    </location>
</feature>
<dbReference type="KEGG" id="geh:HYN69_11210"/>
<name>A0A2S0UMH2_9RHOB</name>
<evidence type="ECO:0000256" key="1">
    <source>
        <dbReference type="ARBA" id="ARBA00022801"/>
    </source>
</evidence>
<dbReference type="PANTHER" id="PTHR43156:SF2">
    <property type="entry name" value="STAGE II SPORULATION PROTEIN E"/>
    <property type="match status" value="1"/>
</dbReference>
<organism evidence="5 6">
    <name type="scientific">Paragemmobacter aquarius</name>
    <dbReference type="NCBI Taxonomy" id="2169400"/>
    <lineage>
        <taxon>Bacteria</taxon>
        <taxon>Pseudomonadati</taxon>
        <taxon>Pseudomonadota</taxon>
        <taxon>Alphaproteobacteria</taxon>
        <taxon>Rhodobacterales</taxon>
        <taxon>Paracoccaceae</taxon>
        <taxon>Paragemmobacter</taxon>
    </lineage>
</organism>
<keyword evidence="3" id="KW-0732">Signal</keyword>
<dbReference type="GO" id="GO:0016791">
    <property type="term" value="F:phosphatase activity"/>
    <property type="evidence" value="ECO:0007669"/>
    <property type="project" value="TreeGrafter"/>
</dbReference>
<dbReference type="RefSeq" id="WP_108435811.1">
    <property type="nucleotide sequence ID" value="NZ_CP028918.1"/>
</dbReference>
<protein>
    <recommendedName>
        <fullName evidence="4">PPM-type phosphatase domain-containing protein</fullName>
    </recommendedName>
</protein>
<sequence>MTHRRTRTGPVWLLCLTALAMAGLPVHAAVRDESSPAPTRYARQKDAPTIRAAQTPPVLRCPLLRDTPAGAQGADRIEARPAGPGAPAPGRDTSRTALGFATLRSTTTAPRIATAANAGWQSRRLPSAGGPHPLWPAAPLLPAAYTAQGADAATFADRRDTLSAPVATTHPQTPLIPLGALLLLAASLALALQRALSRRALAPLGEIRTRLAKLVAEDFSAHEPANTTRGDIADMHCALDQLSLDGRRRLAMQAELARLGDRVVASNRQMTAELEAAARVQRAQLPAAPCGFQGGTFHAFFRPSRVIAGDTYDCLPLPDGRSRIFQIDVSGHGAPAALVSIASHIALKQAMLSAPAGEALADIIARINRDWAEDLPYFTLLAVEIDPATATASIVQCGHPALLRLPATGGVEALGDGGLPIGVLPDASFSTLTCPFHPGDRLVLVTDGVTETADPDAQMFGDDRLRALLTPAPNGTAQPVPVPRLFDRIERALWDWRGSESLEDDITILVLEAT</sequence>
<gene>
    <name evidence="5" type="ORF">HYN69_11210</name>
</gene>
<evidence type="ECO:0000313" key="6">
    <source>
        <dbReference type="Proteomes" id="UP000244496"/>
    </source>
</evidence>
<dbReference type="InterPro" id="IPR001932">
    <property type="entry name" value="PPM-type_phosphatase-like_dom"/>
</dbReference>
<evidence type="ECO:0000313" key="5">
    <source>
        <dbReference type="EMBL" id="AWB48993.1"/>
    </source>
</evidence>
<dbReference type="EMBL" id="CP028918">
    <property type="protein sequence ID" value="AWB48993.1"/>
    <property type="molecule type" value="Genomic_DNA"/>
</dbReference>
<dbReference type="SUPFAM" id="SSF81606">
    <property type="entry name" value="PP2C-like"/>
    <property type="match status" value="1"/>
</dbReference>
<dbReference type="InterPro" id="IPR052016">
    <property type="entry name" value="Bact_Sigma-Reg"/>
</dbReference>
<feature type="region of interest" description="Disordered" evidence="2">
    <location>
        <begin position="62"/>
        <end position="94"/>
    </location>
</feature>
<dbReference type="Pfam" id="PF07228">
    <property type="entry name" value="SpoIIE"/>
    <property type="match status" value="1"/>
</dbReference>
<evidence type="ECO:0000259" key="4">
    <source>
        <dbReference type="SMART" id="SM00331"/>
    </source>
</evidence>
<evidence type="ECO:0000256" key="3">
    <source>
        <dbReference type="SAM" id="SignalP"/>
    </source>
</evidence>